<feature type="region of interest" description="Disordered" evidence="1">
    <location>
        <begin position="690"/>
        <end position="765"/>
    </location>
</feature>
<proteinExistence type="predicted"/>
<accession>A0AAD1Y6U4</accession>
<feature type="region of interest" description="Disordered" evidence="1">
    <location>
        <begin position="402"/>
        <end position="423"/>
    </location>
</feature>
<sequence length="765" mass="88228">MNELVIPQKSVDRQKDVGIKLKSVLRIRDEPILDTMQTHCKIERILFYSDSCTVISDMKSKQKVVSCINADLLIRIAISLTEATKISRNNKNKHPSNRFELAEELDVLITRNKDMTATNTKSDRQYNGSTNTRQMGKSSMLHNDTLANNSLFLENENAYFSNRIELTLFAHKLISISHDNYGLILICSLNTDSGWANILCMYMFLQYYRNFGKKILQEFYQEDSFIKEQELSMVSGREALRSVSGMYSAMSISHSQLLEKPIQELPFGEMMENIKETFGKVFVEERPDVSDKYYLSGLTLIQIATTRLYDTLFNFNFTKETSKNINYSSSDLTKKLMKKILKHIGGLENFQTENQNDENGPSVKIQMYEFFFSHTLIKAMQIPFMDHTFMLGFFEKNLKKREKASKRHRDKRRAYKKKEHQEERSTRTIKLRQFYEFFSMLFDQKLFTPFSQFLTEESYKSLKKILKKKMSTHKKTLVGNNSSKGDIKACSRARSKMDKITPLGYKNDGRNQHIFTNDGKDMEIKEDNSSGEEEELKATSRFGEKLAKTIDQQSKDKSKIFPMKEENEDFSDSNIEDIKKVIEGEIPDDTLSLSNITKEKPKKIDEKKVSGLDKFNSSQMRKGDFSNISKIDKQNISGLSHSYDMFTNSNITPLQQLREKSSLVNNRYAIMNGISKSELSTSFIKQKIERSDLGDSRNDYTPPPHFGGGAYPKIDPDAHNALHKSLSRSRDHNMSKSHSSAKGDRRTSNSRIFQPTPQKIHDGSN</sequence>
<dbReference type="Proteomes" id="UP001295684">
    <property type="component" value="Unassembled WGS sequence"/>
</dbReference>
<keyword evidence="3" id="KW-1185">Reference proteome</keyword>
<evidence type="ECO:0000256" key="1">
    <source>
        <dbReference type="SAM" id="MobiDB-lite"/>
    </source>
</evidence>
<dbReference type="AlphaFoldDB" id="A0AAD1Y6U4"/>
<protein>
    <submittedName>
        <fullName evidence="2">Uncharacterized protein</fullName>
    </submittedName>
</protein>
<dbReference type="EMBL" id="CAMPGE010028981">
    <property type="protein sequence ID" value="CAI2386471.1"/>
    <property type="molecule type" value="Genomic_DNA"/>
</dbReference>
<evidence type="ECO:0000313" key="2">
    <source>
        <dbReference type="EMBL" id="CAI2386471.1"/>
    </source>
</evidence>
<name>A0AAD1Y6U4_EUPCR</name>
<reference evidence="2" key="1">
    <citation type="submission" date="2023-07" db="EMBL/GenBank/DDBJ databases">
        <authorList>
            <consortium name="AG Swart"/>
            <person name="Singh M."/>
            <person name="Singh A."/>
            <person name="Seah K."/>
            <person name="Emmerich C."/>
        </authorList>
    </citation>
    <scope>NUCLEOTIDE SEQUENCE</scope>
    <source>
        <strain evidence="2">DP1</strain>
    </source>
</reference>
<feature type="compositionally biased region" description="Polar residues" evidence="1">
    <location>
        <begin position="749"/>
        <end position="758"/>
    </location>
</feature>
<feature type="compositionally biased region" description="Basic residues" evidence="1">
    <location>
        <begin position="402"/>
        <end position="418"/>
    </location>
</feature>
<comment type="caution">
    <text evidence="2">The sequence shown here is derived from an EMBL/GenBank/DDBJ whole genome shotgun (WGS) entry which is preliminary data.</text>
</comment>
<organism evidence="2 3">
    <name type="scientific">Euplotes crassus</name>
    <dbReference type="NCBI Taxonomy" id="5936"/>
    <lineage>
        <taxon>Eukaryota</taxon>
        <taxon>Sar</taxon>
        <taxon>Alveolata</taxon>
        <taxon>Ciliophora</taxon>
        <taxon>Intramacronucleata</taxon>
        <taxon>Spirotrichea</taxon>
        <taxon>Hypotrichia</taxon>
        <taxon>Euplotida</taxon>
        <taxon>Euplotidae</taxon>
        <taxon>Moneuplotes</taxon>
    </lineage>
</organism>
<gene>
    <name evidence="2" type="ORF">ECRASSUSDP1_LOCUS28090</name>
</gene>
<evidence type="ECO:0000313" key="3">
    <source>
        <dbReference type="Proteomes" id="UP001295684"/>
    </source>
</evidence>